<dbReference type="GO" id="GO:0001671">
    <property type="term" value="F:ATPase activator activity"/>
    <property type="evidence" value="ECO:0007669"/>
    <property type="project" value="TreeGrafter"/>
</dbReference>
<dbReference type="AlphaFoldDB" id="A0A8C5DYB1"/>
<evidence type="ECO:0000313" key="7">
    <source>
        <dbReference type="Ensembl" id="ENSGWIP00000012781.1"/>
    </source>
</evidence>
<dbReference type="Pfam" id="PF00226">
    <property type="entry name" value="DnaJ"/>
    <property type="match status" value="1"/>
</dbReference>
<dbReference type="InterPro" id="IPR001623">
    <property type="entry name" value="DnaJ_domain"/>
</dbReference>
<dbReference type="InterPro" id="IPR036869">
    <property type="entry name" value="J_dom_sf"/>
</dbReference>
<evidence type="ECO:0000256" key="4">
    <source>
        <dbReference type="ARBA" id="ARBA00023004"/>
    </source>
</evidence>
<keyword evidence="4" id="KW-0408">Iron</keyword>
<evidence type="ECO:0000259" key="6">
    <source>
        <dbReference type="PROSITE" id="PS51074"/>
    </source>
</evidence>
<reference evidence="7" key="3">
    <citation type="submission" date="2025-09" db="UniProtKB">
        <authorList>
            <consortium name="Ensembl"/>
        </authorList>
    </citation>
    <scope>IDENTIFICATION</scope>
</reference>
<feature type="domain" description="J" evidence="5">
    <location>
        <begin position="8"/>
        <end position="78"/>
    </location>
</feature>
<dbReference type="InterPro" id="IPR036671">
    <property type="entry name" value="DPH_MB_sf"/>
</dbReference>
<reference evidence="7" key="2">
    <citation type="submission" date="2025-08" db="UniProtKB">
        <authorList>
            <consortium name="Ensembl"/>
        </authorList>
    </citation>
    <scope>IDENTIFICATION</scope>
</reference>
<feature type="domain" description="DPH-type MB" evidence="6">
    <location>
        <begin position="89"/>
        <end position="156"/>
    </location>
</feature>
<evidence type="ECO:0000259" key="5">
    <source>
        <dbReference type="PROSITE" id="PS50076"/>
    </source>
</evidence>
<dbReference type="Pfam" id="PF05207">
    <property type="entry name" value="Zn_ribbon_CSL"/>
    <property type="match status" value="1"/>
</dbReference>
<dbReference type="Proteomes" id="UP000694680">
    <property type="component" value="Chromosome 6"/>
</dbReference>
<dbReference type="Ensembl" id="ENSGWIT00000014226.1">
    <property type="protein sequence ID" value="ENSGWIP00000012781.1"/>
    <property type="gene ID" value="ENSGWIG00000007383.1"/>
</dbReference>
<dbReference type="PROSITE" id="PS51074">
    <property type="entry name" value="DPH_MB"/>
    <property type="match status" value="1"/>
</dbReference>
<dbReference type="GO" id="GO:0008198">
    <property type="term" value="F:ferrous iron binding"/>
    <property type="evidence" value="ECO:0007669"/>
    <property type="project" value="TreeGrafter"/>
</dbReference>
<protein>
    <submittedName>
        <fullName evidence="7">Uncharacterized protein</fullName>
    </submittedName>
</protein>
<dbReference type="PANTHER" id="PTHR45255">
    <property type="entry name" value="DNAJ HOMOLOG SUBFAMILY C MEMBER 24"/>
    <property type="match status" value="1"/>
</dbReference>
<evidence type="ECO:0000256" key="2">
    <source>
        <dbReference type="ARBA" id="ARBA00022723"/>
    </source>
</evidence>
<evidence type="ECO:0000256" key="3">
    <source>
        <dbReference type="ARBA" id="ARBA00022833"/>
    </source>
</evidence>
<comment type="similarity">
    <text evidence="1">Belongs to the DPH4 family.</text>
</comment>
<dbReference type="SUPFAM" id="SSF144217">
    <property type="entry name" value="CSL zinc finger"/>
    <property type="match status" value="1"/>
</dbReference>
<keyword evidence="8" id="KW-1185">Reference proteome</keyword>
<dbReference type="PRINTS" id="PR00625">
    <property type="entry name" value="JDOMAIN"/>
</dbReference>
<dbReference type="GeneID" id="114465177"/>
<dbReference type="PANTHER" id="PTHR45255:SF1">
    <property type="entry name" value="DNAJ HOMOLOG SUBFAMILY C MEMBER 24"/>
    <property type="match status" value="1"/>
</dbReference>
<gene>
    <name evidence="7" type="primary">dnajc24</name>
</gene>
<evidence type="ECO:0000256" key="1">
    <source>
        <dbReference type="ARBA" id="ARBA00006169"/>
    </source>
</evidence>
<dbReference type="InterPro" id="IPR007872">
    <property type="entry name" value="DPH_MB_dom"/>
</dbReference>
<sequence length="157" mass="17812">MAEFPEKDLYAVLGANASDSVQQLRHKYQQLALQFHPDRLVGEETTQLHWAVNRFIEVEAAWRILSDLSSRREYDLQRRAQELKQDGPVDSVVYLEDMTWDQGAGVYTHDCRCGGGFSLSKEVLEEETQLMEEDGLQGAVLVCCDTCSLSVCVTHTR</sequence>
<reference evidence="7" key="1">
    <citation type="submission" date="2020-06" db="EMBL/GenBank/DDBJ databases">
        <authorList>
            <consortium name="Wellcome Sanger Institute Data Sharing"/>
        </authorList>
    </citation>
    <scope>NUCLEOTIDE SEQUENCE [LARGE SCALE GENOMIC DNA]</scope>
</reference>
<keyword evidence="3" id="KW-0862">Zinc</keyword>
<dbReference type="SMART" id="SM00271">
    <property type="entry name" value="DnaJ"/>
    <property type="match status" value="1"/>
</dbReference>
<name>A0A8C5DYB1_GOUWI</name>
<keyword evidence="2" id="KW-0479">Metal-binding</keyword>
<dbReference type="CTD" id="120526"/>
<organism evidence="7 8">
    <name type="scientific">Gouania willdenowi</name>
    <name type="common">Blunt-snouted clingfish</name>
    <name type="synonym">Lepadogaster willdenowi</name>
    <dbReference type="NCBI Taxonomy" id="441366"/>
    <lineage>
        <taxon>Eukaryota</taxon>
        <taxon>Metazoa</taxon>
        <taxon>Chordata</taxon>
        <taxon>Craniata</taxon>
        <taxon>Vertebrata</taxon>
        <taxon>Euteleostomi</taxon>
        <taxon>Actinopterygii</taxon>
        <taxon>Neopterygii</taxon>
        <taxon>Teleostei</taxon>
        <taxon>Neoteleostei</taxon>
        <taxon>Acanthomorphata</taxon>
        <taxon>Ovalentaria</taxon>
        <taxon>Blenniimorphae</taxon>
        <taxon>Blenniiformes</taxon>
        <taxon>Gobiesocoidei</taxon>
        <taxon>Gobiesocidae</taxon>
        <taxon>Gobiesocinae</taxon>
        <taxon>Gouania</taxon>
    </lineage>
</organism>
<dbReference type="RefSeq" id="XP_028305812.1">
    <property type="nucleotide sequence ID" value="XM_028450011.1"/>
</dbReference>
<dbReference type="Gene3D" id="3.10.660.10">
    <property type="entry name" value="DPH Zinc finger"/>
    <property type="match status" value="1"/>
</dbReference>
<proteinExistence type="inferred from homology"/>
<dbReference type="PROSITE" id="PS50076">
    <property type="entry name" value="DNAJ_2"/>
    <property type="match status" value="1"/>
</dbReference>
<evidence type="ECO:0000313" key="8">
    <source>
        <dbReference type="Proteomes" id="UP000694680"/>
    </source>
</evidence>
<dbReference type="SUPFAM" id="SSF46565">
    <property type="entry name" value="Chaperone J-domain"/>
    <property type="match status" value="1"/>
</dbReference>
<dbReference type="CDD" id="cd06257">
    <property type="entry name" value="DnaJ"/>
    <property type="match status" value="1"/>
</dbReference>
<dbReference type="Gene3D" id="1.10.287.110">
    <property type="entry name" value="DnaJ domain"/>
    <property type="match status" value="1"/>
</dbReference>
<accession>A0A8C5DYB1</accession>